<dbReference type="Proteomes" id="UP000186895">
    <property type="component" value="Unassembled WGS sequence"/>
</dbReference>
<dbReference type="RefSeq" id="WP_083703093.1">
    <property type="nucleotide sequence ID" value="NZ_FTMN01000006.1"/>
</dbReference>
<evidence type="ECO:0000259" key="1">
    <source>
        <dbReference type="Pfam" id="PF05618"/>
    </source>
</evidence>
<organism evidence="2 3">
    <name type="scientific">Marinobacterium stanieri</name>
    <dbReference type="NCBI Taxonomy" id="49186"/>
    <lineage>
        <taxon>Bacteria</taxon>
        <taxon>Pseudomonadati</taxon>
        <taxon>Pseudomonadota</taxon>
        <taxon>Gammaproteobacteria</taxon>
        <taxon>Oceanospirillales</taxon>
        <taxon>Oceanospirillaceae</taxon>
        <taxon>Marinobacterium</taxon>
    </lineage>
</organism>
<dbReference type="EMBL" id="FTMN01000006">
    <property type="protein sequence ID" value="SIQ61578.1"/>
    <property type="molecule type" value="Genomic_DNA"/>
</dbReference>
<dbReference type="AlphaFoldDB" id="A0A1N6U7B6"/>
<dbReference type="Gene3D" id="2.40.70.10">
    <property type="entry name" value="Acid Proteases"/>
    <property type="match status" value="1"/>
</dbReference>
<name>A0A1N6U7B6_9GAMM</name>
<dbReference type="STRING" id="49186.SAMN05421647_106257"/>
<proteinExistence type="predicted"/>
<sequence length="160" mass="18531">MECMKESSPVATREHRLHTAGWREWVSLPELGIFRIKAKMDTGARTSCIHAFEVEPFEKDGTQWVRFRVHPEQNNVEHVVTCEAEVADFRAVTDSGGHREMRYVIKTQIEFKGMRWPAEFTLTNRDTMKFRMLVGRTTMNGRLVIDPSLSYQLSIEAEAL</sequence>
<dbReference type="InterPro" id="IPR008503">
    <property type="entry name" value="Asp_endopeptidase"/>
</dbReference>
<protein>
    <submittedName>
        <fullName evidence="2">Uncharacterized conserved protein</fullName>
    </submittedName>
</protein>
<dbReference type="PANTHER" id="PTHR38037:SF1">
    <property type="entry name" value="ATP-DEPENDENT ZINC PROTEASE DOMAIN-CONTAINING PROTEIN-RELATED"/>
    <property type="match status" value="1"/>
</dbReference>
<dbReference type="SUPFAM" id="SSF50630">
    <property type="entry name" value="Acid proteases"/>
    <property type="match status" value="1"/>
</dbReference>
<accession>A0A1N6U7B6</accession>
<dbReference type="eggNOG" id="COG4067">
    <property type="taxonomic scope" value="Bacteria"/>
</dbReference>
<reference evidence="2 3" key="1">
    <citation type="submission" date="2017-01" db="EMBL/GenBank/DDBJ databases">
        <authorList>
            <person name="Mah S.A."/>
            <person name="Swanson W.J."/>
            <person name="Moy G.W."/>
            <person name="Vacquier V.D."/>
        </authorList>
    </citation>
    <scope>NUCLEOTIDE SEQUENCE [LARGE SCALE GENOMIC DNA]</scope>
    <source>
        <strain evidence="2 3">DSM 7027</strain>
    </source>
</reference>
<feature type="domain" description="Retropepsin-like aspartic endopeptidase" evidence="1">
    <location>
        <begin position="20"/>
        <end position="151"/>
    </location>
</feature>
<keyword evidence="3" id="KW-1185">Reference proteome</keyword>
<evidence type="ECO:0000313" key="3">
    <source>
        <dbReference type="Proteomes" id="UP000186895"/>
    </source>
</evidence>
<gene>
    <name evidence="2" type="ORF">SAMN05421647_106257</name>
</gene>
<evidence type="ECO:0000313" key="2">
    <source>
        <dbReference type="EMBL" id="SIQ61578.1"/>
    </source>
</evidence>
<dbReference type="Pfam" id="PF05618">
    <property type="entry name" value="Zn_protease"/>
    <property type="match status" value="1"/>
</dbReference>
<dbReference type="PANTHER" id="PTHR38037">
    <property type="entry name" value="ZN_PROTEASE DOMAIN-CONTAINING PROTEIN"/>
    <property type="match status" value="1"/>
</dbReference>
<dbReference type="InterPro" id="IPR021109">
    <property type="entry name" value="Peptidase_aspartic_dom_sf"/>
</dbReference>